<dbReference type="Proteomes" id="UP000085678">
    <property type="component" value="Unplaced"/>
</dbReference>
<keyword evidence="1" id="KW-0472">Membrane</keyword>
<sequence>MTKFSSVAILLVVCWVSIDTTSAVKCYLCTNCADKNPSETTECLYGCATTKVNTSVYLGCAFDVTNGCKNETLDGRKARVCVCSGELCNGSPTVPSSATVSSSLLLLGLMSTFAAFLLGKM</sequence>
<evidence type="ECO:0000256" key="2">
    <source>
        <dbReference type="SAM" id="SignalP"/>
    </source>
</evidence>
<feature type="transmembrane region" description="Helical" evidence="1">
    <location>
        <begin position="98"/>
        <end position="118"/>
    </location>
</feature>
<keyword evidence="1" id="KW-1133">Transmembrane helix</keyword>
<protein>
    <submittedName>
        <fullName evidence="4">Uncharacterized protein LOC106177231</fullName>
    </submittedName>
</protein>
<accession>A0A1S3JZE9</accession>
<dbReference type="GeneID" id="106177231"/>
<feature type="signal peptide" evidence="2">
    <location>
        <begin position="1"/>
        <end position="23"/>
    </location>
</feature>
<gene>
    <name evidence="4" type="primary">LOC106177231</name>
</gene>
<feature type="chain" id="PRO_5010313762" evidence="2">
    <location>
        <begin position="24"/>
        <end position="121"/>
    </location>
</feature>
<keyword evidence="1" id="KW-0812">Transmembrane</keyword>
<keyword evidence="3" id="KW-1185">Reference proteome</keyword>
<evidence type="ECO:0000256" key="1">
    <source>
        <dbReference type="SAM" id="Phobius"/>
    </source>
</evidence>
<reference evidence="4" key="1">
    <citation type="submission" date="2025-08" db="UniProtKB">
        <authorList>
            <consortium name="RefSeq"/>
        </authorList>
    </citation>
    <scope>IDENTIFICATION</scope>
    <source>
        <tissue evidence="4">Gonads</tissue>
    </source>
</reference>
<dbReference type="RefSeq" id="XP_013415406.1">
    <property type="nucleotide sequence ID" value="XM_013559952.2"/>
</dbReference>
<evidence type="ECO:0000313" key="4">
    <source>
        <dbReference type="RefSeq" id="XP_013415406.1"/>
    </source>
</evidence>
<dbReference type="AlphaFoldDB" id="A0A1S3JZE9"/>
<organism evidence="3 4">
    <name type="scientific">Lingula anatina</name>
    <name type="common">Brachiopod</name>
    <name type="synonym">Lingula unguis</name>
    <dbReference type="NCBI Taxonomy" id="7574"/>
    <lineage>
        <taxon>Eukaryota</taxon>
        <taxon>Metazoa</taxon>
        <taxon>Spiralia</taxon>
        <taxon>Lophotrochozoa</taxon>
        <taxon>Brachiopoda</taxon>
        <taxon>Linguliformea</taxon>
        <taxon>Lingulata</taxon>
        <taxon>Lingulida</taxon>
        <taxon>Linguloidea</taxon>
        <taxon>Lingulidae</taxon>
        <taxon>Lingula</taxon>
    </lineage>
</organism>
<dbReference type="KEGG" id="lak:106177231"/>
<proteinExistence type="predicted"/>
<dbReference type="InParanoid" id="A0A1S3JZE9"/>
<name>A0A1S3JZE9_LINAN</name>
<keyword evidence="2" id="KW-0732">Signal</keyword>
<evidence type="ECO:0000313" key="3">
    <source>
        <dbReference type="Proteomes" id="UP000085678"/>
    </source>
</evidence>